<feature type="transmembrane region" description="Helical" evidence="2">
    <location>
        <begin position="55"/>
        <end position="79"/>
    </location>
</feature>
<organism evidence="3 4">
    <name type="scientific">Galleria mellonella</name>
    <name type="common">Greater wax moth</name>
    <dbReference type="NCBI Taxonomy" id="7137"/>
    <lineage>
        <taxon>Eukaryota</taxon>
        <taxon>Metazoa</taxon>
        <taxon>Ecdysozoa</taxon>
        <taxon>Arthropoda</taxon>
        <taxon>Hexapoda</taxon>
        <taxon>Insecta</taxon>
        <taxon>Pterygota</taxon>
        <taxon>Neoptera</taxon>
        <taxon>Endopterygota</taxon>
        <taxon>Lepidoptera</taxon>
        <taxon>Glossata</taxon>
        <taxon>Ditrysia</taxon>
        <taxon>Pyraloidea</taxon>
        <taxon>Pyralidae</taxon>
        <taxon>Galleriinae</taxon>
        <taxon>Galleria</taxon>
    </lineage>
</organism>
<evidence type="ECO:0000256" key="2">
    <source>
        <dbReference type="SAM" id="Phobius"/>
    </source>
</evidence>
<reference evidence="4" key="1">
    <citation type="submission" date="2025-08" db="UniProtKB">
        <authorList>
            <consortium name="RefSeq"/>
        </authorList>
    </citation>
    <scope>IDENTIFICATION</scope>
    <source>
        <tissue evidence="4">Whole larvae</tissue>
    </source>
</reference>
<dbReference type="InterPro" id="IPR039672">
    <property type="entry name" value="MFS_2"/>
</dbReference>
<keyword evidence="3" id="KW-1185">Reference proteome</keyword>
<keyword evidence="2" id="KW-1133">Transmembrane helix</keyword>
<feature type="transmembrane region" description="Helical" evidence="2">
    <location>
        <begin position="374"/>
        <end position="393"/>
    </location>
</feature>
<dbReference type="Pfam" id="PF13347">
    <property type="entry name" value="MFS_2"/>
    <property type="match status" value="1"/>
</dbReference>
<proteinExistence type="inferred from homology"/>
<dbReference type="RefSeq" id="XP_052759052.1">
    <property type="nucleotide sequence ID" value="XM_052903092.1"/>
</dbReference>
<gene>
    <name evidence="4" type="primary">LOC113518050</name>
</gene>
<dbReference type="InterPro" id="IPR036259">
    <property type="entry name" value="MFS_trans_sf"/>
</dbReference>
<dbReference type="SUPFAM" id="SSF103473">
    <property type="entry name" value="MFS general substrate transporter"/>
    <property type="match status" value="1"/>
</dbReference>
<accession>A0ABM3N640</accession>
<feature type="transmembrane region" description="Helical" evidence="2">
    <location>
        <begin position="399"/>
        <end position="424"/>
    </location>
</feature>
<feature type="transmembrane region" description="Helical" evidence="2">
    <location>
        <begin position="436"/>
        <end position="456"/>
    </location>
</feature>
<dbReference type="PANTHER" id="PTHR11328:SF49">
    <property type="entry name" value="MAJOR FACILITATOR SUPERFAMILY DOMAIN-CONTAINING PROTEIN 12-LIKE PROTEIN"/>
    <property type="match status" value="1"/>
</dbReference>
<feature type="transmembrane region" description="Helical" evidence="2">
    <location>
        <begin position="343"/>
        <end position="362"/>
    </location>
</feature>
<protein>
    <submittedName>
        <fullName evidence="4">Major facilitator superfamily domain-containing protein 12-like isoform X1</fullName>
    </submittedName>
</protein>
<sequence length="504" mass="55855">MSIETSGRSAFSRSLLSAHSPVYVSRAQNNPQSTASVIECELCRRRRWWWINQNLVYGLGHIYNDLCAAMWFSYMMLFFQAVLEMRAVVAGAMLLLGQVIDALATPAVGMLADKYGTKKNWHLTGSIIVTCTFPLLFVRCWGCSATETSANVAWWMPSYYASLIIFFQIGWAIVQISHLAMIPDITDDLQIRSDLTSIRYMASVTSSLMVYLITWVVLRATNYSTFIGPTDDYKFRDVSLIISGIGIASFCLFHMLFKMRTSRDLKSNGHTVNNGTSSLKIENSESVRLVTKSRIIHFLQMPLLYQTSLLYVFSRLYWALSLVYVPLFLEERLSVNPSAGSELVASVPLVLYISSFFFTLLLKSKINNCGNYMAYLIGSFLSLISCLWIALAIDPDASIVQIYLVATLIGAGSSITLVSSLCITADLIGPHSHQGAAIYSIVTFADKLVTGIAVVAIENYKCDEVAACPQYYRGVLTFACGGSAVLGIISLSFTRLTFSCKPTI</sequence>
<feature type="transmembrane region" description="Helical" evidence="2">
    <location>
        <begin position="303"/>
        <end position="323"/>
    </location>
</feature>
<dbReference type="GeneID" id="113518050"/>
<feature type="transmembrane region" description="Helical" evidence="2">
    <location>
        <begin position="158"/>
        <end position="180"/>
    </location>
</feature>
<feature type="transmembrane region" description="Helical" evidence="2">
    <location>
        <begin position="85"/>
        <end position="108"/>
    </location>
</feature>
<evidence type="ECO:0000313" key="3">
    <source>
        <dbReference type="Proteomes" id="UP001652740"/>
    </source>
</evidence>
<dbReference type="Gene3D" id="1.20.1250.20">
    <property type="entry name" value="MFS general substrate transporter like domains"/>
    <property type="match status" value="1"/>
</dbReference>
<evidence type="ECO:0000313" key="4">
    <source>
        <dbReference type="RefSeq" id="XP_052759052.1"/>
    </source>
</evidence>
<dbReference type="PANTHER" id="PTHR11328">
    <property type="entry name" value="MAJOR FACILITATOR SUPERFAMILY DOMAIN-CONTAINING PROTEIN"/>
    <property type="match status" value="1"/>
</dbReference>
<keyword evidence="2" id="KW-0472">Membrane</keyword>
<feature type="transmembrane region" description="Helical" evidence="2">
    <location>
        <begin position="238"/>
        <end position="257"/>
    </location>
</feature>
<keyword evidence="2" id="KW-0812">Transmembrane</keyword>
<comment type="similarity">
    <text evidence="1">Belongs to the major facilitator superfamily.</text>
</comment>
<dbReference type="Proteomes" id="UP001652740">
    <property type="component" value="Unplaced"/>
</dbReference>
<evidence type="ECO:0000256" key="1">
    <source>
        <dbReference type="ARBA" id="ARBA00008335"/>
    </source>
</evidence>
<feature type="transmembrane region" description="Helical" evidence="2">
    <location>
        <begin position="120"/>
        <end position="138"/>
    </location>
</feature>
<name>A0ABM3N640_GALME</name>
<feature type="transmembrane region" description="Helical" evidence="2">
    <location>
        <begin position="476"/>
        <end position="498"/>
    </location>
</feature>
<feature type="transmembrane region" description="Helical" evidence="2">
    <location>
        <begin position="200"/>
        <end position="218"/>
    </location>
</feature>